<gene>
    <name evidence="1" type="ORF">G3I70_33260</name>
</gene>
<comment type="caution">
    <text evidence="1">The sequence shown here is derived from an EMBL/GenBank/DDBJ whole genome shotgun (WGS) entry which is preliminary data.</text>
</comment>
<dbReference type="RefSeq" id="WP_163061716.1">
    <property type="nucleotide sequence ID" value="NZ_JAAGLI010000913.1"/>
</dbReference>
<proteinExistence type="predicted"/>
<organism evidence="1 2">
    <name type="scientific">Actinomadura bangladeshensis</name>
    <dbReference type="NCBI Taxonomy" id="453573"/>
    <lineage>
        <taxon>Bacteria</taxon>
        <taxon>Bacillati</taxon>
        <taxon>Actinomycetota</taxon>
        <taxon>Actinomycetes</taxon>
        <taxon>Streptosporangiales</taxon>
        <taxon>Thermomonosporaceae</taxon>
        <taxon>Actinomadura</taxon>
    </lineage>
</organism>
<reference evidence="1 2" key="1">
    <citation type="submission" date="2020-01" db="EMBL/GenBank/DDBJ databases">
        <title>Insect and environment-associated Actinomycetes.</title>
        <authorList>
            <person name="Currrie C."/>
            <person name="Chevrette M."/>
            <person name="Carlson C."/>
            <person name="Stubbendieck R."/>
            <person name="Wendt-Pienkowski E."/>
        </authorList>
    </citation>
    <scope>NUCLEOTIDE SEQUENCE [LARGE SCALE GENOMIC DNA]</scope>
    <source>
        <strain evidence="1 2">SID10258</strain>
    </source>
</reference>
<dbReference type="Proteomes" id="UP000475532">
    <property type="component" value="Unassembled WGS sequence"/>
</dbReference>
<accession>A0A6L9QP95</accession>
<evidence type="ECO:0000313" key="2">
    <source>
        <dbReference type="Proteomes" id="UP000475532"/>
    </source>
</evidence>
<sequence>MDFSAVQIGEGNILALRSFLLEGPDAWVPLQEEMQSSDETAAGYMSLLFGAFEVAVRRRFAPTYTVGQIVRLVADLRITLGEDADEVNPIVAEDMIRRAVDAPPLKADVPDDLTATLNAQVCILLYLVGEANFDRVGLEQFIDEATTYTEQWLAARRSEQAERR</sequence>
<name>A0A6L9QP95_9ACTN</name>
<dbReference type="EMBL" id="JAAGLI010000913">
    <property type="protein sequence ID" value="NEA27330.1"/>
    <property type="molecule type" value="Genomic_DNA"/>
</dbReference>
<protein>
    <submittedName>
        <fullName evidence="1">Uncharacterized protein</fullName>
    </submittedName>
</protein>
<dbReference type="AlphaFoldDB" id="A0A6L9QP95"/>
<evidence type="ECO:0000313" key="1">
    <source>
        <dbReference type="EMBL" id="NEA27330.1"/>
    </source>
</evidence>